<sequence>MEKTSRTYYAWVARDKRGTLRLFDKKPVRFKWFGEWSQCLVNLNPDDFPDVTWEDGPQRVELKMKLINE</sequence>
<protein>
    <recommendedName>
        <fullName evidence="3">Fructan hydrolase</fullName>
    </recommendedName>
</protein>
<dbReference type="EMBL" id="VVZB01000034">
    <property type="protein sequence ID" value="KAA5378845.1"/>
    <property type="molecule type" value="Genomic_DNA"/>
</dbReference>
<reference evidence="1 2" key="1">
    <citation type="journal article" date="2019" name="Nat. Med.">
        <title>A library of human gut bacterial isolates paired with longitudinal multiomics data enables mechanistic microbiome research.</title>
        <authorList>
            <person name="Poyet M."/>
            <person name="Groussin M."/>
            <person name="Gibbons S.M."/>
            <person name="Avila-Pacheco J."/>
            <person name="Jiang X."/>
            <person name="Kearney S.M."/>
            <person name="Perrotta A.R."/>
            <person name="Berdy B."/>
            <person name="Zhao S."/>
            <person name="Lieberman T.D."/>
            <person name="Swanson P.K."/>
            <person name="Smith M."/>
            <person name="Roesemann S."/>
            <person name="Alexander J.E."/>
            <person name="Rich S.A."/>
            <person name="Livny J."/>
            <person name="Vlamakis H."/>
            <person name="Clish C."/>
            <person name="Bullock K."/>
            <person name="Deik A."/>
            <person name="Scott J."/>
            <person name="Pierce K.A."/>
            <person name="Xavier R.J."/>
            <person name="Alm E.J."/>
        </authorList>
    </citation>
    <scope>NUCLEOTIDE SEQUENCE [LARGE SCALE GENOMIC DNA]</scope>
    <source>
        <strain evidence="1 2">BIOML-A5</strain>
    </source>
</reference>
<name>A0A5M5ZMZ6_9BACT</name>
<comment type="caution">
    <text evidence="1">The sequence shown here is derived from an EMBL/GenBank/DDBJ whole genome shotgun (WGS) entry which is preliminary data.</text>
</comment>
<accession>A0A5M5ZMZ6</accession>
<dbReference type="AlphaFoldDB" id="A0A5M5ZMZ6"/>
<organism evidence="1 2">
    <name type="scientific">Phocaeicola dorei</name>
    <dbReference type="NCBI Taxonomy" id="357276"/>
    <lineage>
        <taxon>Bacteria</taxon>
        <taxon>Pseudomonadati</taxon>
        <taxon>Bacteroidota</taxon>
        <taxon>Bacteroidia</taxon>
        <taxon>Bacteroidales</taxon>
        <taxon>Bacteroidaceae</taxon>
        <taxon>Phocaeicola</taxon>
    </lineage>
</organism>
<evidence type="ECO:0000313" key="2">
    <source>
        <dbReference type="Proteomes" id="UP000347681"/>
    </source>
</evidence>
<proteinExistence type="predicted"/>
<dbReference type="Proteomes" id="UP000347681">
    <property type="component" value="Unassembled WGS sequence"/>
</dbReference>
<evidence type="ECO:0000313" key="1">
    <source>
        <dbReference type="EMBL" id="KAA5378845.1"/>
    </source>
</evidence>
<evidence type="ECO:0008006" key="3">
    <source>
        <dbReference type="Google" id="ProtNLM"/>
    </source>
</evidence>
<gene>
    <name evidence="1" type="ORF">F2Y61_22685</name>
</gene>
<dbReference type="RefSeq" id="WP_149941346.1">
    <property type="nucleotide sequence ID" value="NZ_VVZB01000034.1"/>
</dbReference>